<proteinExistence type="inferred from homology"/>
<comment type="function">
    <text evidence="7 8">Catalyzes the reversible reaction in which hydroxymethyl group from 5,10-methylenetetrahydrofolate is transferred onto alpha-ketoisovalerate to form ketopantoate.</text>
</comment>
<comment type="subunit">
    <text evidence="3 8">Homodecamer; pentamer of dimers.</text>
</comment>
<dbReference type="RefSeq" id="WP_105190886.1">
    <property type="nucleotide sequence ID" value="NZ_PTQZ01000002.1"/>
</dbReference>
<evidence type="ECO:0000256" key="11">
    <source>
        <dbReference type="PIRSR" id="PIRSR000388-3"/>
    </source>
</evidence>
<dbReference type="OrthoDB" id="9781789at2"/>
<dbReference type="InterPro" id="IPR040442">
    <property type="entry name" value="Pyrv_kinase-like_dom_sf"/>
</dbReference>
<evidence type="ECO:0000256" key="3">
    <source>
        <dbReference type="ARBA" id="ARBA00011424"/>
    </source>
</evidence>
<dbReference type="InterPro" id="IPR015813">
    <property type="entry name" value="Pyrv/PenolPyrv_kinase-like_dom"/>
</dbReference>
<comment type="similarity">
    <text evidence="2 8">Belongs to the PanB family.</text>
</comment>
<name>A0A2P6AVH8_9GAMM</name>
<dbReference type="NCBIfam" id="TIGR00222">
    <property type="entry name" value="panB"/>
    <property type="match status" value="1"/>
</dbReference>
<evidence type="ECO:0000256" key="9">
    <source>
        <dbReference type="PIRSR" id="PIRSR000388-1"/>
    </source>
</evidence>
<evidence type="ECO:0000256" key="7">
    <source>
        <dbReference type="ARBA" id="ARBA00056497"/>
    </source>
</evidence>
<feature type="binding site" evidence="8 11">
    <location>
        <position position="114"/>
    </location>
    <ligand>
        <name>Mg(2+)</name>
        <dbReference type="ChEBI" id="CHEBI:18420"/>
    </ligand>
</feature>
<dbReference type="GO" id="GO:0000287">
    <property type="term" value="F:magnesium ion binding"/>
    <property type="evidence" value="ECO:0007669"/>
    <property type="project" value="TreeGrafter"/>
</dbReference>
<keyword evidence="6 8" id="KW-0479">Metal-binding</keyword>
<keyword evidence="8 11" id="KW-0460">Magnesium</keyword>
<dbReference type="UniPathway" id="UPA00028">
    <property type="reaction ID" value="UER00003"/>
</dbReference>
<dbReference type="Proteomes" id="UP000243900">
    <property type="component" value="Unassembled WGS sequence"/>
</dbReference>
<feature type="binding site" evidence="8 10">
    <location>
        <begin position="45"/>
        <end position="46"/>
    </location>
    <ligand>
        <name>3-methyl-2-oxobutanoate</name>
        <dbReference type="ChEBI" id="CHEBI:11851"/>
    </ligand>
</feature>
<comment type="pathway">
    <text evidence="1 8">Cofactor biosynthesis; (R)-pantothenate biosynthesis; (R)-pantoate from 3-methyl-2-oxobutanoate: step 1/2.</text>
</comment>
<organism evidence="12 13">
    <name type="scientific">Amnimonas aquatica</name>
    <dbReference type="NCBI Taxonomy" id="2094561"/>
    <lineage>
        <taxon>Bacteria</taxon>
        <taxon>Pseudomonadati</taxon>
        <taxon>Pseudomonadota</taxon>
        <taxon>Gammaproteobacteria</taxon>
        <taxon>Moraxellales</taxon>
        <taxon>Moraxellaceae</taxon>
        <taxon>Amnimonas</taxon>
    </lineage>
</organism>
<feature type="binding site" evidence="8 10">
    <location>
        <position position="84"/>
    </location>
    <ligand>
        <name>3-methyl-2-oxobutanoate</name>
        <dbReference type="ChEBI" id="CHEBI:11851"/>
    </ligand>
</feature>
<feature type="binding site" evidence="8 10">
    <location>
        <position position="112"/>
    </location>
    <ligand>
        <name>3-methyl-2-oxobutanoate</name>
        <dbReference type="ChEBI" id="CHEBI:11851"/>
    </ligand>
</feature>
<comment type="cofactor">
    <cofactor evidence="8 11">
        <name>Mg(2+)</name>
        <dbReference type="ChEBI" id="CHEBI:18420"/>
    </cofactor>
    <text evidence="8 11">Binds 1 Mg(2+) ion per subunit.</text>
</comment>
<dbReference type="AlphaFoldDB" id="A0A2P6AVH8"/>
<evidence type="ECO:0000313" key="12">
    <source>
        <dbReference type="EMBL" id="PQA52334.1"/>
    </source>
</evidence>
<dbReference type="GO" id="GO:0005737">
    <property type="term" value="C:cytoplasm"/>
    <property type="evidence" value="ECO:0007669"/>
    <property type="project" value="UniProtKB-SubCell"/>
</dbReference>
<comment type="caution">
    <text evidence="12">The sequence shown here is derived from an EMBL/GenBank/DDBJ whole genome shotgun (WGS) entry which is preliminary data.</text>
</comment>
<keyword evidence="8" id="KW-0963">Cytoplasm</keyword>
<dbReference type="GO" id="GO:0003864">
    <property type="term" value="F:3-methyl-2-oxobutanoate hydroxymethyltransferase activity"/>
    <property type="evidence" value="ECO:0007669"/>
    <property type="project" value="UniProtKB-UniRule"/>
</dbReference>
<evidence type="ECO:0000256" key="1">
    <source>
        <dbReference type="ARBA" id="ARBA00005033"/>
    </source>
</evidence>
<dbReference type="PANTHER" id="PTHR20881:SF0">
    <property type="entry name" value="3-METHYL-2-OXOBUTANOATE HYDROXYMETHYLTRANSFERASE"/>
    <property type="match status" value="1"/>
</dbReference>
<feature type="binding site" evidence="8 11">
    <location>
        <position position="84"/>
    </location>
    <ligand>
        <name>Mg(2+)</name>
        <dbReference type="ChEBI" id="CHEBI:18420"/>
    </ligand>
</feature>
<dbReference type="FunFam" id="3.20.20.60:FF:000003">
    <property type="entry name" value="3-methyl-2-oxobutanoate hydroxymethyltransferase"/>
    <property type="match status" value="1"/>
</dbReference>
<keyword evidence="4 8" id="KW-0566">Pantothenate biosynthesis</keyword>
<keyword evidence="13" id="KW-1185">Reference proteome</keyword>
<sequence>MKAVTLQTLKDLKARNERFSSLTCYDASFAAAMARAEVEVILIGDSLGMVLQGHDSTLPVTVDDMAYHTAAVARTNKTALIMADLPFMTYATLPDALANAATLMRAGAHMVKLEGGAWLAETVAQLARGGIPTCVHLGLTPQSVNVFGGYRVQGRGDAGERLLADARAVVEAGAAVLLLECVPTDLARRLHAECPVPVIGIGAGPDCDGQVLVMHDMLGLHNGKPARFVKNYLGSGDGSIEAAFRQYVAEVKDGRYPAPEHAFA</sequence>
<dbReference type="CDD" id="cd06557">
    <property type="entry name" value="KPHMT-like"/>
    <property type="match status" value="1"/>
</dbReference>
<feature type="active site" description="Proton acceptor" evidence="8 9">
    <location>
        <position position="180"/>
    </location>
</feature>
<accession>A0A2P6AVH8</accession>
<dbReference type="NCBIfam" id="NF001452">
    <property type="entry name" value="PRK00311.1"/>
    <property type="match status" value="1"/>
</dbReference>
<evidence type="ECO:0000256" key="5">
    <source>
        <dbReference type="ARBA" id="ARBA00022679"/>
    </source>
</evidence>
<dbReference type="GO" id="GO:0015940">
    <property type="term" value="P:pantothenate biosynthetic process"/>
    <property type="evidence" value="ECO:0007669"/>
    <property type="project" value="UniProtKB-UniRule"/>
</dbReference>
<dbReference type="Pfam" id="PF02548">
    <property type="entry name" value="Pantoate_transf"/>
    <property type="match status" value="1"/>
</dbReference>
<evidence type="ECO:0000256" key="6">
    <source>
        <dbReference type="ARBA" id="ARBA00022723"/>
    </source>
</evidence>
<dbReference type="GO" id="GO:0032259">
    <property type="term" value="P:methylation"/>
    <property type="evidence" value="ECO:0007669"/>
    <property type="project" value="UniProtKB-KW"/>
</dbReference>
<dbReference type="Gene3D" id="3.20.20.60">
    <property type="entry name" value="Phosphoenolpyruvate-binding domains"/>
    <property type="match status" value="1"/>
</dbReference>
<evidence type="ECO:0000313" key="13">
    <source>
        <dbReference type="Proteomes" id="UP000243900"/>
    </source>
</evidence>
<evidence type="ECO:0000256" key="2">
    <source>
        <dbReference type="ARBA" id="ARBA00008676"/>
    </source>
</evidence>
<dbReference type="HAMAP" id="MF_00156">
    <property type="entry name" value="PanB"/>
    <property type="match status" value="1"/>
</dbReference>
<gene>
    <name evidence="8 12" type="primary">panB</name>
    <name evidence="12" type="ORF">C5O18_00270</name>
</gene>
<dbReference type="SUPFAM" id="SSF51621">
    <property type="entry name" value="Phosphoenolpyruvate/pyruvate domain"/>
    <property type="match status" value="1"/>
</dbReference>
<dbReference type="EMBL" id="PTQZ01000002">
    <property type="protein sequence ID" value="PQA52334.1"/>
    <property type="molecule type" value="Genomic_DNA"/>
</dbReference>
<comment type="subcellular location">
    <subcellularLocation>
        <location evidence="8">Cytoplasm</location>
    </subcellularLocation>
</comment>
<protein>
    <recommendedName>
        <fullName evidence="8">3-methyl-2-oxobutanoate hydroxymethyltransferase</fullName>
        <ecNumber evidence="8">2.1.2.11</ecNumber>
    </recommendedName>
    <alternativeName>
        <fullName evidence="8">Ketopantoate hydroxymethyltransferase</fullName>
        <shortName evidence="8">KPHMT</shortName>
    </alternativeName>
</protein>
<dbReference type="PANTHER" id="PTHR20881">
    <property type="entry name" value="3-METHYL-2-OXOBUTANOATE HYDROXYMETHYLTRANSFERASE"/>
    <property type="match status" value="1"/>
</dbReference>
<comment type="catalytic activity">
    <reaction evidence="8">
        <text>(6R)-5,10-methylene-5,6,7,8-tetrahydrofolate + 3-methyl-2-oxobutanoate + H2O = 2-dehydropantoate + (6S)-5,6,7,8-tetrahydrofolate</text>
        <dbReference type="Rhea" id="RHEA:11824"/>
        <dbReference type="ChEBI" id="CHEBI:11561"/>
        <dbReference type="ChEBI" id="CHEBI:11851"/>
        <dbReference type="ChEBI" id="CHEBI:15377"/>
        <dbReference type="ChEBI" id="CHEBI:15636"/>
        <dbReference type="ChEBI" id="CHEBI:57453"/>
        <dbReference type="EC" id="2.1.2.11"/>
    </reaction>
</comment>
<evidence type="ECO:0000256" key="8">
    <source>
        <dbReference type="HAMAP-Rule" id="MF_00156"/>
    </source>
</evidence>
<dbReference type="EC" id="2.1.2.11" evidence="8"/>
<dbReference type="PIRSF" id="PIRSF000388">
    <property type="entry name" value="Pantoate_hydroxy_MeTrfase"/>
    <property type="match status" value="1"/>
</dbReference>
<dbReference type="GO" id="GO:0008168">
    <property type="term" value="F:methyltransferase activity"/>
    <property type="evidence" value="ECO:0007669"/>
    <property type="project" value="UniProtKB-KW"/>
</dbReference>
<keyword evidence="5 8" id="KW-0808">Transferase</keyword>
<feature type="binding site" evidence="8 11">
    <location>
        <position position="45"/>
    </location>
    <ligand>
        <name>Mg(2+)</name>
        <dbReference type="ChEBI" id="CHEBI:18420"/>
    </ligand>
</feature>
<keyword evidence="12" id="KW-0489">Methyltransferase</keyword>
<reference evidence="13" key="1">
    <citation type="submission" date="2018-02" db="EMBL/GenBank/DDBJ databases">
        <title>Genome sequencing of Solimonas sp. HR-BB.</title>
        <authorList>
            <person name="Lee Y."/>
            <person name="Jeon C.O."/>
        </authorList>
    </citation>
    <scope>NUCLEOTIDE SEQUENCE [LARGE SCALE GENOMIC DNA]</scope>
    <source>
        <strain evidence="13">HR-E</strain>
    </source>
</reference>
<dbReference type="InterPro" id="IPR003700">
    <property type="entry name" value="Pantoate_hydroxy_MeTrfase"/>
</dbReference>
<evidence type="ECO:0000256" key="4">
    <source>
        <dbReference type="ARBA" id="ARBA00022655"/>
    </source>
</evidence>
<evidence type="ECO:0000256" key="10">
    <source>
        <dbReference type="PIRSR" id="PIRSR000388-2"/>
    </source>
</evidence>